<dbReference type="Gene3D" id="3.30.700.10">
    <property type="entry name" value="Glycoprotein, Type 4 Pilin"/>
    <property type="match status" value="1"/>
</dbReference>
<dbReference type="PANTHER" id="PTHR30093">
    <property type="entry name" value="GENERAL SECRETION PATHWAY PROTEIN G"/>
    <property type="match status" value="1"/>
</dbReference>
<dbReference type="SUPFAM" id="SSF49899">
    <property type="entry name" value="Concanavalin A-like lectins/glucanases"/>
    <property type="match status" value="1"/>
</dbReference>
<proteinExistence type="predicted"/>
<gene>
    <name evidence="5" type="ORF">BWX89_01276</name>
</gene>
<evidence type="ECO:0000256" key="2">
    <source>
        <dbReference type="ARBA" id="ARBA00023157"/>
    </source>
</evidence>
<dbReference type="InterPro" id="IPR013320">
    <property type="entry name" value="ConA-like_dom_sf"/>
</dbReference>
<evidence type="ECO:0000259" key="4">
    <source>
        <dbReference type="SMART" id="SM00560"/>
    </source>
</evidence>
<evidence type="ECO:0000313" key="5">
    <source>
        <dbReference type="EMBL" id="OQB72557.1"/>
    </source>
</evidence>
<keyword evidence="3" id="KW-1133">Transmembrane helix</keyword>
<dbReference type="AlphaFoldDB" id="A0A1V6C6M4"/>
<dbReference type="InterPro" id="IPR012902">
    <property type="entry name" value="N_methyl_site"/>
</dbReference>
<dbReference type="NCBIfam" id="TIGR02532">
    <property type="entry name" value="IV_pilin_GFxxxE"/>
    <property type="match status" value="1"/>
</dbReference>
<organism evidence="5">
    <name type="scientific">candidate division TA06 bacterium ADurb.Bin131</name>
    <dbReference type="NCBI Taxonomy" id="1852827"/>
    <lineage>
        <taxon>Bacteria</taxon>
        <taxon>Bacteria division TA06</taxon>
    </lineage>
</organism>
<dbReference type="SUPFAM" id="SSF54523">
    <property type="entry name" value="Pili subunits"/>
    <property type="match status" value="1"/>
</dbReference>
<keyword evidence="2" id="KW-1015">Disulfide bond</keyword>
<name>A0A1V6C6M4_UNCT6</name>
<dbReference type="Pfam" id="PF13385">
    <property type="entry name" value="Laminin_G_3"/>
    <property type="match status" value="1"/>
</dbReference>
<dbReference type="PROSITE" id="PS00409">
    <property type="entry name" value="PROKAR_NTER_METHYL"/>
    <property type="match status" value="1"/>
</dbReference>
<dbReference type="SMART" id="SM00560">
    <property type="entry name" value="LamGL"/>
    <property type="match status" value="1"/>
</dbReference>
<dbReference type="Pfam" id="PF07963">
    <property type="entry name" value="N_methyl"/>
    <property type="match status" value="1"/>
</dbReference>
<dbReference type="PANTHER" id="PTHR30093:SF43">
    <property type="entry name" value="SLR2015 PROTEIN"/>
    <property type="match status" value="1"/>
</dbReference>
<dbReference type="Proteomes" id="UP000485562">
    <property type="component" value="Unassembled WGS sequence"/>
</dbReference>
<keyword evidence="3" id="KW-0472">Membrane</keyword>
<evidence type="ECO:0000256" key="3">
    <source>
        <dbReference type="SAM" id="Phobius"/>
    </source>
</evidence>
<dbReference type="InterPro" id="IPR045584">
    <property type="entry name" value="Pilin-like"/>
</dbReference>
<reference evidence="5" key="1">
    <citation type="submission" date="2017-02" db="EMBL/GenBank/DDBJ databases">
        <title>Delving into the versatile metabolic prowess of the omnipresent phylum Bacteroidetes.</title>
        <authorList>
            <person name="Nobu M.K."/>
            <person name="Mei R."/>
            <person name="Narihiro T."/>
            <person name="Kuroda K."/>
            <person name="Liu W.-T."/>
        </authorList>
    </citation>
    <scope>NUCLEOTIDE SEQUENCE</scope>
    <source>
        <strain evidence="5">ADurb.Bin131</strain>
    </source>
</reference>
<feature type="transmembrane region" description="Helical" evidence="3">
    <location>
        <begin position="6"/>
        <end position="29"/>
    </location>
</feature>
<feature type="domain" description="LamG-like jellyroll fold" evidence="4">
    <location>
        <begin position="144"/>
        <end position="284"/>
    </location>
</feature>
<accession>A0A1V6C6M4</accession>
<protein>
    <submittedName>
        <fullName evidence="5">Major pilin subunit</fullName>
    </submittedName>
</protein>
<keyword evidence="1" id="KW-0732">Signal</keyword>
<comment type="caution">
    <text evidence="5">The sequence shown here is derived from an EMBL/GenBank/DDBJ whole genome shotgun (WGS) entry which is preliminary data.</text>
</comment>
<keyword evidence="3" id="KW-0812">Transmembrane</keyword>
<evidence type="ECO:0000256" key="1">
    <source>
        <dbReference type="ARBA" id="ARBA00022729"/>
    </source>
</evidence>
<dbReference type="EMBL" id="MWDQ01000123">
    <property type="protein sequence ID" value="OQB72557.1"/>
    <property type="molecule type" value="Genomic_DNA"/>
</dbReference>
<dbReference type="InterPro" id="IPR006558">
    <property type="entry name" value="LamG-like"/>
</dbReference>
<sequence>MNKKGFTLIELLVVIAIIAILAAMLLPALSRARKQAKYSRWQAYRTNLPADETLILYWTFEDGQGNKIKNRAIGDARDEEYNREAYDALFDNTPFPTPANPNPVPSNYGACPSWVKDGGRWPGKYSLYFDGNDYIRAGGGEDVFALTIEAWVKINNLTGGTQTILVNQFYNASYAYTWALWAEKGGVAQATITGSSAATLSGKALRPGEWEYIAFTWDGNTRVFTLYQNGVQVARSTTSSSITRLPYNYYNLEINVGRDPQTGSDYLTGYIDEIAVYKRALTDSEIRAHYAMGKPN</sequence>
<dbReference type="Gene3D" id="2.60.120.200">
    <property type="match status" value="1"/>
</dbReference>